<evidence type="ECO:0000313" key="3">
    <source>
        <dbReference type="Proteomes" id="UP001050691"/>
    </source>
</evidence>
<gene>
    <name evidence="2" type="ORF">Clacol_006983</name>
</gene>
<dbReference type="Proteomes" id="UP001050691">
    <property type="component" value="Unassembled WGS sequence"/>
</dbReference>
<evidence type="ECO:0000313" key="2">
    <source>
        <dbReference type="EMBL" id="GJJ12738.1"/>
    </source>
</evidence>
<evidence type="ECO:0000256" key="1">
    <source>
        <dbReference type="SAM" id="SignalP"/>
    </source>
</evidence>
<accession>A0AAV5AGX6</accession>
<dbReference type="AlphaFoldDB" id="A0AAV5AGX6"/>
<feature type="signal peptide" evidence="1">
    <location>
        <begin position="1"/>
        <end position="18"/>
    </location>
</feature>
<organism evidence="2 3">
    <name type="scientific">Clathrus columnatus</name>
    <dbReference type="NCBI Taxonomy" id="1419009"/>
    <lineage>
        <taxon>Eukaryota</taxon>
        <taxon>Fungi</taxon>
        <taxon>Dikarya</taxon>
        <taxon>Basidiomycota</taxon>
        <taxon>Agaricomycotina</taxon>
        <taxon>Agaricomycetes</taxon>
        <taxon>Phallomycetidae</taxon>
        <taxon>Phallales</taxon>
        <taxon>Clathraceae</taxon>
        <taxon>Clathrus</taxon>
    </lineage>
</organism>
<protein>
    <submittedName>
        <fullName evidence="2">Uncharacterized protein</fullName>
    </submittedName>
</protein>
<name>A0AAV5AGX6_9AGAM</name>
<keyword evidence="1" id="KW-0732">Signal</keyword>
<comment type="caution">
    <text evidence="2">The sequence shown here is derived from an EMBL/GenBank/DDBJ whole genome shotgun (WGS) entry which is preliminary data.</text>
</comment>
<sequence length="171" mass="17149">MIFSRVVFSLLTLGAISAVATPTPVPVSDEKRAIEKRADVSDVLGVVSTLGDATGSILPQINSLISSATATADNITPLLQQLQTALNTAGTSIQNLESGFDASTGGSAQDVANGIAPIINDVVTTLSDLQALNTGVFGPLIASLGLDAALNTILVGLGVLLAGVLELVAAL</sequence>
<dbReference type="EMBL" id="BPWL01000007">
    <property type="protein sequence ID" value="GJJ12738.1"/>
    <property type="molecule type" value="Genomic_DNA"/>
</dbReference>
<keyword evidence="3" id="KW-1185">Reference proteome</keyword>
<feature type="chain" id="PRO_5043910179" evidence="1">
    <location>
        <begin position="19"/>
        <end position="171"/>
    </location>
</feature>
<reference evidence="2" key="1">
    <citation type="submission" date="2021-10" db="EMBL/GenBank/DDBJ databases">
        <title>De novo Genome Assembly of Clathrus columnatus (Basidiomycota, Fungi) Using Illumina and Nanopore Sequence Data.</title>
        <authorList>
            <person name="Ogiso-Tanaka E."/>
            <person name="Itagaki H."/>
            <person name="Hosoya T."/>
            <person name="Hosaka K."/>
        </authorList>
    </citation>
    <scope>NUCLEOTIDE SEQUENCE</scope>
    <source>
        <strain evidence="2">MO-923</strain>
    </source>
</reference>
<proteinExistence type="predicted"/>